<dbReference type="Proteomes" id="UP000264820">
    <property type="component" value="Unplaced"/>
</dbReference>
<feature type="domain" description="TIL" evidence="2">
    <location>
        <begin position="25"/>
        <end position="79"/>
    </location>
</feature>
<dbReference type="InterPro" id="IPR036084">
    <property type="entry name" value="Ser_inhib-like_sf"/>
</dbReference>
<dbReference type="AlphaFoldDB" id="A0A3Q3DW30"/>
<dbReference type="SUPFAM" id="SSF57567">
    <property type="entry name" value="Serine protease inhibitors"/>
    <property type="match status" value="1"/>
</dbReference>
<dbReference type="InterPro" id="IPR002919">
    <property type="entry name" value="TIL_dom"/>
</dbReference>
<keyword evidence="4" id="KW-1185">Reference proteome</keyword>
<dbReference type="CDD" id="cd19941">
    <property type="entry name" value="TIL"/>
    <property type="match status" value="1"/>
</dbReference>
<organism evidence="3 4">
    <name type="scientific">Hippocampus comes</name>
    <name type="common">Tiger tail seahorse</name>
    <dbReference type="NCBI Taxonomy" id="109280"/>
    <lineage>
        <taxon>Eukaryota</taxon>
        <taxon>Metazoa</taxon>
        <taxon>Chordata</taxon>
        <taxon>Craniata</taxon>
        <taxon>Vertebrata</taxon>
        <taxon>Euteleostomi</taxon>
        <taxon>Actinopterygii</taxon>
        <taxon>Neopterygii</taxon>
        <taxon>Teleostei</taxon>
        <taxon>Neoteleostei</taxon>
        <taxon>Acanthomorphata</taxon>
        <taxon>Syngnathiaria</taxon>
        <taxon>Syngnathiformes</taxon>
        <taxon>Syngnathoidei</taxon>
        <taxon>Syngnathidae</taxon>
        <taxon>Hippocampus</taxon>
    </lineage>
</organism>
<evidence type="ECO:0000313" key="3">
    <source>
        <dbReference type="Ensembl" id="ENSHCOP00000022056.1"/>
    </source>
</evidence>
<dbReference type="Ensembl" id="ENSHCOT00000002039.1">
    <property type="protein sequence ID" value="ENSHCOP00000022056.1"/>
    <property type="gene ID" value="ENSHCOG00000009426.1"/>
</dbReference>
<protein>
    <recommendedName>
        <fullName evidence="2">TIL domain-containing protein</fullName>
    </recommendedName>
</protein>
<dbReference type="Gene3D" id="2.10.25.10">
    <property type="entry name" value="Laminin"/>
    <property type="match status" value="1"/>
</dbReference>
<accession>A0A3Q3DW30</accession>
<dbReference type="GeneTree" id="ENSGT00940000179315"/>
<evidence type="ECO:0000313" key="4">
    <source>
        <dbReference type="Proteomes" id="UP000264820"/>
    </source>
</evidence>
<reference evidence="3" key="2">
    <citation type="submission" date="2025-09" db="UniProtKB">
        <authorList>
            <consortium name="Ensembl"/>
        </authorList>
    </citation>
    <scope>IDENTIFICATION</scope>
</reference>
<evidence type="ECO:0000256" key="1">
    <source>
        <dbReference type="ARBA" id="ARBA00023157"/>
    </source>
</evidence>
<sequence>DKNRALPPYFGILLPSNNVDSRKACPDGQVFSECSGSCPFTCEDLWPNTQCLAGPCNAGCSCPPGQVLHGGLCVSHAEC</sequence>
<reference evidence="3" key="1">
    <citation type="submission" date="2025-08" db="UniProtKB">
        <authorList>
            <consortium name="Ensembl"/>
        </authorList>
    </citation>
    <scope>IDENTIFICATION</scope>
</reference>
<name>A0A3Q3DW30_HIPCM</name>
<evidence type="ECO:0000259" key="2">
    <source>
        <dbReference type="Pfam" id="PF01826"/>
    </source>
</evidence>
<dbReference type="Pfam" id="PF01826">
    <property type="entry name" value="TIL"/>
    <property type="match status" value="1"/>
</dbReference>
<dbReference type="FunFam" id="2.10.25.10:FF:000055">
    <property type="entry name" value="alpha-tectorin isoform X1"/>
    <property type="match status" value="1"/>
</dbReference>
<keyword evidence="1" id="KW-1015">Disulfide bond</keyword>
<proteinExistence type="predicted"/>